<dbReference type="PANTHER" id="PTHR46082">
    <property type="entry name" value="ATP/GTP-BINDING PROTEIN-RELATED"/>
    <property type="match status" value="1"/>
</dbReference>
<feature type="non-terminal residue" evidence="3">
    <location>
        <position position="1"/>
    </location>
</feature>
<dbReference type="AlphaFoldDB" id="A0A292Q1I0"/>
<evidence type="ECO:0000313" key="4">
    <source>
        <dbReference type="Proteomes" id="UP001412239"/>
    </source>
</evidence>
<accession>A0A292Q1I0</accession>
<protein>
    <submittedName>
        <fullName evidence="3">Uncharacterized protein</fullName>
    </submittedName>
</protein>
<keyword evidence="4" id="KW-1185">Reference proteome</keyword>
<dbReference type="EMBL" id="LN890968">
    <property type="protein sequence ID" value="CUS13676.1"/>
    <property type="molecule type" value="Genomic_DNA"/>
</dbReference>
<dbReference type="SUPFAM" id="SSF48452">
    <property type="entry name" value="TPR-like"/>
    <property type="match status" value="3"/>
</dbReference>
<sequence length="746" mass="83734">QPKKASGPYRLIPYGRNSTFTGRRELLELVKRVSESNAHNRIALHGLGGSGKTEIALEYVYQRASESDCHIFWVQGSGLLKFTEGLRDVAQHVRIPPPGTETDGEGFLLSIRRWLEGPNSGSWILVVDNADNDADFAGNSSPIAKFIPQGTKGTVILTTRSRRVASRQGCKMIEVGRMEEEDAQELFSKRIGSMDSPESKEKKAITMILASVDHLPLAIIGAAAFMIETNTPPSAYSTIFQENDERAKELLSQHFCDIRREIDVTESIIGTYFATFDRITQQMPAAANLLRLMALFDRQNIPEELLSQSGLEGMDDPVEFRRAIGKLLGFSLVTVVKCEEKPFYELHRLVHLSLQVYLSTEDLNRERAIAVSTVSRFLKRHENERQGVYPVYVPHAVAVTKDSTGPIAEELGFRVGQYLLDTGSYNGAEIFRELLEGIEKSLGPYNSDVLQCILCLALALRRQGKYDESEKLNRRAVEGYEKVLGPEHPDTLTGADNLALLLQDQGKYNESEKMNRQVLERREKILGLDHPHTLTSANNLALALRGQGRYGESEEMNRRALEGYEKVFRPDHPDVLTCTENLALVLRHQGKYDESEAMAQRALEQCEKVLGLEHPDTLRSVSNLASILHFRNKHNESEVMNRRAMEGCEKILGPDHPDTLTSAGSLALVLQNQGKYYESEMMNRRVLQGYEKVLGSYHPSTLSSFNNLGVLLQFQRKYAESETVNRRALEGYKKVLGPDHPNTLTS</sequence>
<dbReference type="SUPFAM" id="SSF52540">
    <property type="entry name" value="P-loop containing nucleoside triphosphate hydrolases"/>
    <property type="match status" value="1"/>
</dbReference>
<dbReference type="Gene3D" id="3.40.50.300">
    <property type="entry name" value="P-loop containing nucleotide triphosphate hydrolases"/>
    <property type="match status" value="1"/>
</dbReference>
<dbReference type="Pfam" id="PF13424">
    <property type="entry name" value="TPR_12"/>
    <property type="match status" value="3"/>
</dbReference>
<dbReference type="PANTHER" id="PTHR46082:SF6">
    <property type="entry name" value="AAA+ ATPASE DOMAIN-CONTAINING PROTEIN-RELATED"/>
    <property type="match status" value="1"/>
</dbReference>
<evidence type="ECO:0000259" key="2">
    <source>
        <dbReference type="Pfam" id="PF25000"/>
    </source>
</evidence>
<feature type="non-terminal residue" evidence="3">
    <location>
        <position position="746"/>
    </location>
</feature>
<dbReference type="Gene3D" id="1.25.40.10">
    <property type="entry name" value="Tetratricopeptide repeat domain"/>
    <property type="match status" value="2"/>
</dbReference>
<dbReference type="Pfam" id="PF25000">
    <property type="entry name" value="DUF7779"/>
    <property type="match status" value="1"/>
</dbReference>
<dbReference type="NCBIfam" id="NF040586">
    <property type="entry name" value="FxSxx_TPR"/>
    <property type="match status" value="1"/>
</dbReference>
<evidence type="ECO:0000259" key="1">
    <source>
        <dbReference type="Pfam" id="PF00931"/>
    </source>
</evidence>
<name>A0A292Q1I0_9PEZI</name>
<dbReference type="Proteomes" id="UP001412239">
    <property type="component" value="Unassembled WGS sequence"/>
</dbReference>
<proteinExistence type="predicted"/>
<dbReference type="GO" id="GO:0043531">
    <property type="term" value="F:ADP binding"/>
    <property type="evidence" value="ECO:0007669"/>
    <property type="project" value="InterPro"/>
</dbReference>
<dbReference type="InterPro" id="IPR002182">
    <property type="entry name" value="NB-ARC"/>
</dbReference>
<gene>
    <name evidence="3" type="ORF">GSTUAT00002201001</name>
</gene>
<dbReference type="InterPro" id="IPR027417">
    <property type="entry name" value="P-loop_NTPase"/>
</dbReference>
<dbReference type="InterPro" id="IPR053137">
    <property type="entry name" value="NLR-like"/>
</dbReference>
<dbReference type="InterPro" id="IPR056681">
    <property type="entry name" value="DUF7779"/>
</dbReference>
<dbReference type="InterPro" id="IPR011990">
    <property type="entry name" value="TPR-like_helical_dom_sf"/>
</dbReference>
<reference evidence="3" key="1">
    <citation type="submission" date="2015-10" db="EMBL/GenBank/DDBJ databases">
        <authorList>
            <person name="Regsiter A."/>
            <person name="william w."/>
        </authorList>
    </citation>
    <scope>NUCLEOTIDE SEQUENCE</scope>
    <source>
        <strain evidence="3">Montdore</strain>
    </source>
</reference>
<dbReference type="PRINTS" id="PR00381">
    <property type="entry name" value="KINESINLIGHT"/>
</dbReference>
<feature type="domain" description="NB-ARC" evidence="1">
    <location>
        <begin position="28"/>
        <end position="194"/>
    </location>
</feature>
<feature type="domain" description="DUF7779" evidence="2">
    <location>
        <begin position="283"/>
        <end position="361"/>
    </location>
</feature>
<evidence type="ECO:0000313" key="3">
    <source>
        <dbReference type="EMBL" id="CUS13676.1"/>
    </source>
</evidence>
<dbReference type="Pfam" id="PF00931">
    <property type="entry name" value="NB-ARC"/>
    <property type="match status" value="1"/>
</dbReference>
<dbReference type="Pfam" id="PF13374">
    <property type="entry name" value="TPR_10"/>
    <property type="match status" value="1"/>
</dbReference>
<organism evidence="3 4">
    <name type="scientific">Tuber aestivum</name>
    <name type="common">summer truffle</name>
    <dbReference type="NCBI Taxonomy" id="59557"/>
    <lineage>
        <taxon>Eukaryota</taxon>
        <taxon>Fungi</taxon>
        <taxon>Dikarya</taxon>
        <taxon>Ascomycota</taxon>
        <taxon>Pezizomycotina</taxon>
        <taxon>Pezizomycetes</taxon>
        <taxon>Pezizales</taxon>
        <taxon>Tuberaceae</taxon>
        <taxon>Tuber</taxon>
    </lineage>
</organism>